<organism evidence="1 2">
    <name type="scientific">Cetraspora pellucida</name>
    <dbReference type="NCBI Taxonomy" id="1433469"/>
    <lineage>
        <taxon>Eukaryota</taxon>
        <taxon>Fungi</taxon>
        <taxon>Fungi incertae sedis</taxon>
        <taxon>Mucoromycota</taxon>
        <taxon>Glomeromycotina</taxon>
        <taxon>Glomeromycetes</taxon>
        <taxon>Diversisporales</taxon>
        <taxon>Gigasporaceae</taxon>
        <taxon>Cetraspora</taxon>
    </lineage>
</organism>
<name>A0ACA9N041_9GLOM</name>
<accession>A0ACA9N041</accession>
<dbReference type="EMBL" id="CAJVPW010009832">
    <property type="protein sequence ID" value="CAG8609402.1"/>
    <property type="molecule type" value="Genomic_DNA"/>
</dbReference>
<evidence type="ECO:0000313" key="1">
    <source>
        <dbReference type="EMBL" id="CAG8609402.1"/>
    </source>
</evidence>
<gene>
    <name evidence="1" type="ORF">SPELUC_LOCUS7439</name>
</gene>
<evidence type="ECO:0000313" key="2">
    <source>
        <dbReference type="Proteomes" id="UP000789366"/>
    </source>
</evidence>
<reference evidence="1" key="1">
    <citation type="submission" date="2021-06" db="EMBL/GenBank/DDBJ databases">
        <authorList>
            <person name="Kallberg Y."/>
            <person name="Tangrot J."/>
            <person name="Rosling A."/>
        </authorList>
    </citation>
    <scope>NUCLEOTIDE SEQUENCE</scope>
    <source>
        <strain evidence="1">28 12/20/2015</strain>
    </source>
</reference>
<keyword evidence="2" id="KW-1185">Reference proteome</keyword>
<sequence length="173" mass="19914">EHIKDSLSASNSKTVTSSQGLTIKRVNLYYTATDLSSAYYFRRNGIQELLKNYGYIGIDCTEEVLAEINRIKKIPPKSHYSYMLYDFSKISHEKFVLKYKGPFNPNALVPSNLDLPSCGKKTEKFKHRFLKKNIVQLSNDRIAKHINPMIKKLTISLAFVSPKSESTYTYNLY</sequence>
<feature type="non-terminal residue" evidence="1">
    <location>
        <position position="1"/>
    </location>
</feature>
<dbReference type="Proteomes" id="UP000789366">
    <property type="component" value="Unassembled WGS sequence"/>
</dbReference>
<comment type="caution">
    <text evidence="1">The sequence shown here is derived from an EMBL/GenBank/DDBJ whole genome shotgun (WGS) entry which is preliminary data.</text>
</comment>
<proteinExistence type="predicted"/>
<protein>
    <submittedName>
        <fullName evidence="1">2717_t:CDS:1</fullName>
    </submittedName>
</protein>